<dbReference type="EMBL" id="JADBEM010000001">
    <property type="protein sequence ID" value="MBE1608323.1"/>
    <property type="molecule type" value="Genomic_DNA"/>
</dbReference>
<dbReference type="Pfam" id="PF00248">
    <property type="entry name" value="Aldo_ket_red"/>
    <property type="match status" value="1"/>
</dbReference>
<sequence length="207" mass="23048">MRTGKVRYLGVSNYGGWQLMKALAVSDAHNYQRFVSNQIYYSLESRDSEYDLIPASIDQGLGVMVWSPLAGGLLTGKYRRSEKAPEGTRRVDERWQEPPVRDPDRLYDTVEVLVGVAEGRGVSPAQVALAYLLRKPGVTSLVIGARKDDQLADNLGVADLTLNDEEFAALDKISRPELIYPYWHQAHFAVDRLGPGDHALLDQYVAA</sequence>
<proteinExistence type="predicted"/>
<dbReference type="SUPFAM" id="SSF51430">
    <property type="entry name" value="NAD(P)-linked oxidoreductase"/>
    <property type="match status" value="1"/>
</dbReference>
<dbReference type="Gene3D" id="3.20.20.100">
    <property type="entry name" value="NADP-dependent oxidoreductase domain"/>
    <property type="match status" value="1"/>
</dbReference>
<feature type="domain" description="NADP-dependent oxidoreductase" evidence="1">
    <location>
        <begin position="2"/>
        <end position="174"/>
    </location>
</feature>
<gene>
    <name evidence="2" type="ORF">HEB94_005171</name>
</gene>
<evidence type="ECO:0000313" key="3">
    <source>
        <dbReference type="Proteomes" id="UP000638648"/>
    </source>
</evidence>
<evidence type="ECO:0000313" key="2">
    <source>
        <dbReference type="EMBL" id="MBE1608323.1"/>
    </source>
</evidence>
<evidence type="ECO:0000259" key="1">
    <source>
        <dbReference type="Pfam" id="PF00248"/>
    </source>
</evidence>
<keyword evidence="3" id="KW-1185">Reference proteome</keyword>
<dbReference type="InterPro" id="IPR023210">
    <property type="entry name" value="NADP_OxRdtase_dom"/>
</dbReference>
<accession>A0A927N106</accession>
<dbReference type="InterPro" id="IPR036812">
    <property type="entry name" value="NAD(P)_OxRdtase_dom_sf"/>
</dbReference>
<dbReference type="AlphaFoldDB" id="A0A927N106"/>
<name>A0A927N106_9ACTN</name>
<reference evidence="2" key="1">
    <citation type="submission" date="2020-10" db="EMBL/GenBank/DDBJ databases">
        <title>Sequencing the genomes of 1000 actinobacteria strains.</title>
        <authorList>
            <person name="Klenk H.-P."/>
        </authorList>
    </citation>
    <scope>NUCLEOTIDE SEQUENCE</scope>
    <source>
        <strain evidence="2">DSM 45354</strain>
    </source>
</reference>
<dbReference type="RefSeq" id="WP_337917986.1">
    <property type="nucleotide sequence ID" value="NZ_JADBEM010000001.1"/>
</dbReference>
<dbReference type="PANTHER" id="PTHR43364:SF18">
    <property type="entry name" value="OXIDOREDUCTASE"/>
    <property type="match status" value="1"/>
</dbReference>
<protein>
    <submittedName>
        <fullName evidence="2">Aryl-alcohol dehydrogenase-like predicted oxidoreductase</fullName>
    </submittedName>
</protein>
<organism evidence="2 3">
    <name type="scientific">Actinopolymorpha pittospori</name>
    <dbReference type="NCBI Taxonomy" id="648752"/>
    <lineage>
        <taxon>Bacteria</taxon>
        <taxon>Bacillati</taxon>
        <taxon>Actinomycetota</taxon>
        <taxon>Actinomycetes</taxon>
        <taxon>Propionibacteriales</taxon>
        <taxon>Actinopolymorphaceae</taxon>
        <taxon>Actinopolymorpha</taxon>
    </lineage>
</organism>
<comment type="caution">
    <text evidence="2">The sequence shown here is derived from an EMBL/GenBank/DDBJ whole genome shotgun (WGS) entry which is preliminary data.</text>
</comment>
<dbReference type="Proteomes" id="UP000638648">
    <property type="component" value="Unassembled WGS sequence"/>
</dbReference>
<dbReference type="GO" id="GO:0005829">
    <property type="term" value="C:cytosol"/>
    <property type="evidence" value="ECO:0007669"/>
    <property type="project" value="TreeGrafter"/>
</dbReference>
<dbReference type="PANTHER" id="PTHR43364">
    <property type="entry name" value="NADH-SPECIFIC METHYLGLYOXAL REDUCTASE-RELATED"/>
    <property type="match status" value="1"/>
</dbReference>
<dbReference type="InterPro" id="IPR050523">
    <property type="entry name" value="AKR_Detox_Biosynth"/>
</dbReference>